<dbReference type="EMBL" id="CP019602">
    <property type="protein sequence ID" value="ARU17365.1"/>
    <property type="molecule type" value="Genomic_DNA"/>
</dbReference>
<dbReference type="PANTHER" id="PTHR33361">
    <property type="entry name" value="GLR0591 PROTEIN"/>
    <property type="match status" value="1"/>
</dbReference>
<dbReference type="STRING" id="450378.GCA_001661675_01713"/>
<reference evidence="2 3" key="1">
    <citation type="submission" date="2017-01" db="EMBL/GenBank/DDBJ databases">
        <title>Complete genome sequence of esterase-producing bacterium Croceicoccus marinus E4A9.</title>
        <authorList>
            <person name="Wu Y.-H."/>
            <person name="Cheng H."/>
            <person name="Xu L."/>
            <person name="Huo Y.-Y."/>
            <person name="Wang C.-S."/>
            <person name="Xu X.-W."/>
        </authorList>
    </citation>
    <scope>NUCLEOTIDE SEQUENCE [LARGE SCALE GENOMIC DNA]</scope>
    <source>
        <strain evidence="2 3">E4A9</strain>
    </source>
</reference>
<sequence>MHRRHFLAGTGTIALAFSLPGIARAQGGAGAQLNAVMDRVFTGDMRLNPSAMTSLGIDTGENAWARHHLGEFGRAGIVAEEAHAKQMLAAIRAIPTEGLDEAQKVHHAVVTDMLEKRLWGAPYGMGSVYSPYVLSHMGGSYSAVPSFMDTKHPVESEDDAVAYLQRLVQFGEGLDDETALQREQAARGYLAPAWSLDIAIAQIRAMAQAPTAESRLVNSLAERAQAAGIAGDWAARAAAIVDGSIKPALLRQAAMLEELKPTAAEGDGVWRVPNSEELYRLELANSTTTDLTAEEIHQIGLRQVAELSAELETMLAEVGLTTGTVGERLAQFNSRPEQLYPNTPEGRAAMIADLNASNDAMQAKLPQAFATLPTQPIEIRAVPAEIQDGAPLGYYESPTLDGSRPGIYYINLKHTEDWPKYTLPALTYHEAVPGHHLQGSLVQQAGETPMLLKNYYISSYGEGWALYAEQLASELDGYEGMEKAGALQSWLFRAARLVVDTGLHHKKWSVEEGTQYFVDTVGFTRTRSEAEVRRYCIWPGQACSYKIGQNKWVELRAKAEAELGERFDIRQFHEIVKEGVMPLSVLEARVDRWIAAQKA</sequence>
<organism evidence="2 3">
    <name type="scientific">Croceicoccus marinus</name>
    <dbReference type="NCBI Taxonomy" id="450378"/>
    <lineage>
        <taxon>Bacteria</taxon>
        <taxon>Pseudomonadati</taxon>
        <taxon>Pseudomonadota</taxon>
        <taxon>Alphaproteobacteria</taxon>
        <taxon>Sphingomonadales</taxon>
        <taxon>Erythrobacteraceae</taxon>
        <taxon>Croceicoccus</taxon>
    </lineage>
</organism>
<feature type="chain" id="PRO_5011471145" evidence="1">
    <location>
        <begin position="26"/>
        <end position="599"/>
    </location>
</feature>
<name>A0A1Z1FF43_9SPHN</name>
<evidence type="ECO:0000256" key="1">
    <source>
        <dbReference type="SAM" id="SignalP"/>
    </source>
</evidence>
<dbReference type="Pfam" id="PF05960">
    <property type="entry name" value="DUF885"/>
    <property type="match status" value="1"/>
</dbReference>
<proteinExistence type="predicted"/>
<dbReference type="PANTHER" id="PTHR33361:SF2">
    <property type="entry name" value="DUF885 DOMAIN-CONTAINING PROTEIN"/>
    <property type="match status" value="1"/>
</dbReference>
<keyword evidence="3" id="KW-1185">Reference proteome</keyword>
<gene>
    <name evidence="2" type="ORF">A9D14_08545</name>
</gene>
<evidence type="ECO:0000313" key="3">
    <source>
        <dbReference type="Proteomes" id="UP000195807"/>
    </source>
</evidence>
<protein>
    <submittedName>
        <fullName evidence="2">Tat pathway signal protein</fullName>
    </submittedName>
</protein>
<accession>A0A1Z1FF43</accession>
<dbReference type="AlphaFoldDB" id="A0A1Z1FF43"/>
<dbReference type="KEGG" id="cman:A9D14_08545"/>
<dbReference type="InterPro" id="IPR010281">
    <property type="entry name" value="DUF885"/>
</dbReference>
<dbReference type="OrthoDB" id="9763405at2"/>
<feature type="signal peptide" evidence="1">
    <location>
        <begin position="1"/>
        <end position="25"/>
    </location>
</feature>
<keyword evidence="1" id="KW-0732">Signal</keyword>
<dbReference type="Proteomes" id="UP000195807">
    <property type="component" value="Chromosome"/>
</dbReference>
<evidence type="ECO:0000313" key="2">
    <source>
        <dbReference type="EMBL" id="ARU17365.1"/>
    </source>
</evidence>